<sequence>MGFEPPPCRAKKRRPRPPRSALSAQRPMSSPCLTIPDPRVQRGLQHDRPEPGRLHRQGGPARHAGFSGEEPHRRLPGRHDERGPGPHQFHHVPHHVWREAEWHRPPRTSSETPSLASMRKPQRTIQEDYLRELLTTMGDRFTDEEVDELYREGPH</sequence>
<reference evidence="2 3" key="1">
    <citation type="submission" date="2024-08" db="EMBL/GenBank/DDBJ databases">
        <title>The draft genome of Apodemus speciosus.</title>
        <authorList>
            <person name="Nabeshima K."/>
            <person name="Suzuki S."/>
            <person name="Onuma M."/>
        </authorList>
    </citation>
    <scope>NUCLEOTIDE SEQUENCE [LARGE SCALE GENOMIC DNA]</scope>
    <source>
        <strain evidence="2">IB14-021</strain>
    </source>
</reference>
<evidence type="ECO:0000313" key="2">
    <source>
        <dbReference type="EMBL" id="GAB1301297.1"/>
    </source>
</evidence>
<name>A0ABQ0FPW0_APOSI</name>
<proteinExistence type="predicted"/>
<evidence type="ECO:0000313" key="3">
    <source>
        <dbReference type="Proteomes" id="UP001623349"/>
    </source>
</evidence>
<keyword evidence="3" id="KW-1185">Reference proteome</keyword>
<feature type="compositionally biased region" description="Basic and acidic residues" evidence="1">
    <location>
        <begin position="44"/>
        <end position="53"/>
    </location>
</feature>
<organism evidence="2 3">
    <name type="scientific">Apodemus speciosus</name>
    <name type="common">Large Japanese field mouse</name>
    <dbReference type="NCBI Taxonomy" id="105296"/>
    <lineage>
        <taxon>Eukaryota</taxon>
        <taxon>Metazoa</taxon>
        <taxon>Chordata</taxon>
        <taxon>Craniata</taxon>
        <taxon>Vertebrata</taxon>
        <taxon>Euteleostomi</taxon>
        <taxon>Mammalia</taxon>
        <taxon>Eutheria</taxon>
        <taxon>Euarchontoglires</taxon>
        <taxon>Glires</taxon>
        <taxon>Rodentia</taxon>
        <taxon>Myomorpha</taxon>
        <taxon>Muroidea</taxon>
        <taxon>Muridae</taxon>
        <taxon>Murinae</taxon>
        <taxon>Apodemus</taxon>
    </lineage>
</organism>
<dbReference type="Proteomes" id="UP001623349">
    <property type="component" value="Unassembled WGS sequence"/>
</dbReference>
<feature type="compositionally biased region" description="Basic and acidic residues" evidence="1">
    <location>
        <begin position="69"/>
        <end position="84"/>
    </location>
</feature>
<protein>
    <submittedName>
        <fullName evidence="2">Myosin regulatory light chain 12B</fullName>
    </submittedName>
</protein>
<accession>A0ABQ0FPW0</accession>
<feature type="region of interest" description="Disordered" evidence="1">
    <location>
        <begin position="1"/>
        <end position="125"/>
    </location>
</feature>
<comment type="caution">
    <text evidence="2">The sequence shown here is derived from an EMBL/GenBank/DDBJ whole genome shotgun (WGS) entry which is preliminary data.</text>
</comment>
<evidence type="ECO:0000256" key="1">
    <source>
        <dbReference type="SAM" id="MobiDB-lite"/>
    </source>
</evidence>
<gene>
    <name evidence="2" type="ORF">APTSU1_001653500</name>
</gene>
<dbReference type="EMBL" id="BAAFST010000017">
    <property type="protein sequence ID" value="GAB1301297.1"/>
    <property type="molecule type" value="Genomic_DNA"/>
</dbReference>